<dbReference type="Pfam" id="PF00294">
    <property type="entry name" value="PfkB"/>
    <property type="match status" value="1"/>
</dbReference>
<dbReference type="PANTHER" id="PTHR46566:SF2">
    <property type="entry name" value="ATP-DEPENDENT 6-PHOSPHOFRUCTOKINASE ISOZYME 2"/>
    <property type="match status" value="1"/>
</dbReference>
<feature type="domain" description="Carbohydrate kinase PfkB" evidence="7">
    <location>
        <begin position="22"/>
        <end position="293"/>
    </location>
</feature>
<dbReference type="SUPFAM" id="SSF53613">
    <property type="entry name" value="Ribokinase-like"/>
    <property type="match status" value="1"/>
</dbReference>
<comment type="similarity">
    <text evidence="1 6">Belongs to the carbohydrate kinase PfkB family.</text>
</comment>
<organism evidence="8">
    <name type="scientific">Alsobacter sp. KACC 23698</name>
    <dbReference type="NCBI Taxonomy" id="3149229"/>
    <lineage>
        <taxon>Bacteria</taxon>
        <taxon>Pseudomonadati</taxon>
        <taxon>Pseudomonadota</taxon>
        <taxon>Alphaproteobacteria</taxon>
        <taxon>Hyphomicrobiales</taxon>
        <taxon>Alsobacteraceae</taxon>
        <taxon>Alsobacter</taxon>
    </lineage>
</organism>
<evidence type="ECO:0000256" key="6">
    <source>
        <dbReference type="PIRNR" id="PIRNR000535"/>
    </source>
</evidence>
<dbReference type="InterPro" id="IPR002173">
    <property type="entry name" value="Carboh/pur_kinase_PfkB_CS"/>
</dbReference>
<dbReference type="AlphaFoldDB" id="A0AAU7JEU6"/>
<gene>
    <name evidence="8" type="ORF">ABEG18_25090</name>
</gene>
<dbReference type="InterPro" id="IPR011611">
    <property type="entry name" value="PfkB_dom"/>
</dbReference>
<keyword evidence="5" id="KW-0067">ATP-binding</keyword>
<dbReference type="PIRSF" id="PIRSF000535">
    <property type="entry name" value="1PFK/6PFK/LacC"/>
    <property type="match status" value="1"/>
</dbReference>
<dbReference type="GO" id="GO:0005524">
    <property type="term" value="F:ATP binding"/>
    <property type="evidence" value="ECO:0007669"/>
    <property type="project" value="UniProtKB-KW"/>
</dbReference>
<accession>A0AAU7JEU6</accession>
<sequence>MTGFVTYTANPTIDIWGEIGDIRPTEKLRTSNVRHDPGGGGVNVARVLRELGETVLSVHLAGGVTRGLFEALVEREKLPSICVAINGDTRICSVVRERSSGREFRFVPAGPHLSPQECDLGLSALAASACDWLVASGSLPPGAPEDHYEAVGRLARQRGWRFALDCSGGPLRRVLASGLADVIKLSRHELEEITASRLSDMAELRGACAPMLGENGPRWIAVTLGSEGAVLIGDRRAYQAKTPHVEVVSTVGAGDSFLAGLIHGFASEFAPQAALDLAVAAGAAACLNPGTQLARLADIVKLRAALSTGDHEQPSLA</sequence>
<dbReference type="PROSITE" id="PS00584">
    <property type="entry name" value="PFKB_KINASES_2"/>
    <property type="match status" value="1"/>
</dbReference>
<dbReference type="GO" id="GO:0005829">
    <property type="term" value="C:cytosol"/>
    <property type="evidence" value="ECO:0007669"/>
    <property type="project" value="TreeGrafter"/>
</dbReference>
<evidence type="ECO:0000256" key="4">
    <source>
        <dbReference type="ARBA" id="ARBA00022777"/>
    </source>
</evidence>
<dbReference type="CDD" id="cd01164">
    <property type="entry name" value="FruK_PfkB_like"/>
    <property type="match status" value="1"/>
</dbReference>
<name>A0AAU7JEU6_9HYPH</name>
<dbReference type="Gene3D" id="3.40.1190.20">
    <property type="match status" value="1"/>
</dbReference>
<evidence type="ECO:0000256" key="2">
    <source>
        <dbReference type="ARBA" id="ARBA00022679"/>
    </source>
</evidence>
<keyword evidence="3" id="KW-0547">Nucleotide-binding</keyword>
<keyword evidence="4" id="KW-0418">Kinase</keyword>
<dbReference type="InterPro" id="IPR017583">
    <property type="entry name" value="Tagatose/fructose_Pkinase"/>
</dbReference>
<evidence type="ECO:0000256" key="3">
    <source>
        <dbReference type="ARBA" id="ARBA00022741"/>
    </source>
</evidence>
<evidence type="ECO:0000259" key="7">
    <source>
        <dbReference type="Pfam" id="PF00294"/>
    </source>
</evidence>
<evidence type="ECO:0000256" key="1">
    <source>
        <dbReference type="ARBA" id="ARBA00010688"/>
    </source>
</evidence>
<proteinExistence type="inferred from homology"/>
<dbReference type="GO" id="GO:0003872">
    <property type="term" value="F:6-phosphofructokinase activity"/>
    <property type="evidence" value="ECO:0007669"/>
    <property type="project" value="TreeGrafter"/>
</dbReference>
<protein>
    <recommendedName>
        <fullName evidence="6">Phosphofructokinase</fullName>
    </recommendedName>
</protein>
<dbReference type="PROSITE" id="PS00583">
    <property type="entry name" value="PFKB_KINASES_1"/>
    <property type="match status" value="1"/>
</dbReference>
<evidence type="ECO:0000256" key="5">
    <source>
        <dbReference type="ARBA" id="ARBA00022840"/>
    </source>
</evidence>
<dbReference type="EMBL" id="CP157484">
    <property type="protein sequence ID" value="XBO38917.1"/>
    <property type="molecule type" value="Genomic_DNA"/>
</dbReference>
<dbReference type="RefSeq" id="WP_406855756.1">
    <property type="nucleotide sequence ID" value="NZ_CP157484.1"/>
</dbReference>
<dbReference type="PANTHER" id="PTHR46566">
    <property type="entry name" value="1-PHOSPHOFRUCTOKINASE-RELATED"/>
    <property type="match status" value="1"/>
</dbReference>
<reference evidence="8" key="1">
    <citation type="submission" date="2024-05" db="EMBL/GenBank/DDBJ databases">
        <authorList>
            <person name="Kim S."/>
            <person name="Heo J."/>
            <person name="Choi H."/>
            <person name="Choi Y."/>
            <person name="Kwon S.-W."/>
            <person name="Kim Y."/>
        </authorList>
    </citation>
    <scope>NUCLEOTIDE SEQUENCE</scope>
    <source>
        <strain evidence="8">KACC 23698</strain>
    </source>
</reference>
<dbReference type="NCBIfam" id="TIGR03168">
    <property type="entry name" value="1-PFK"/>
    <property type="match status" value="1"/>
</dbReference>
<keyword evidence="2 6" id="KW-0808">Transferase</keyword>
<dbReference type="InterPro" id="IPR029056">
    <property type="entry name" value="Ribokinase-like"/>
</dbReference>
<evidence type="ECO:0000313" key="8">
    <source>
        <dbReference type="EMBL" id="XBO38917.1"/>
    </source>
</evidence>